<dbReference type="PANTHER" id="PTHR48228:SF5">
    <property type="entry name" value="ALPHA-METHYLACYL-COA RACEMASE"/>
    <property type="match status" value="1"/>
</dbReference>
<gene>
    <name evidence="1" type="ORF">Ga0074812_113151</name>
</gene>
<keyword evidence="1" id="KW-0808">Transferase</keyword>
<dbReference type="Pfam" id="PF02515">
    <property type="entry name" value="CoA_transf_3"/>
    <property type="match status" value="1"/>
</dbReference>
<dbReference type="Gene3D" id="3.40.50.10540">
    <property type="entry name" value="Crotonobetainyl-coa:carnitine coa-transferase, domain 1"/>
    <property type="match status" value="2"/>
</dbReference>
<dbReference type="RefSeq" id="WP_091279452.1">
    <property type="nucleotide sequence ID" value="NZ_FAOZ01000013.1"/>
</dbReference>
<keyword evidence="2" id="KW-1185">Reference proteome</keyword>
<dbReference type="EMBL" id="FAOZ01000013">
    <property type="protein sequence ID" value="CUU57653.1"/>
    <property type="molecule type" value="Genomic_DNA"/>
</dbReference>
<protein>
    <submittedName>
        <fullName evidence="1">Crotonobetainyl-CoA:carnitine CoA-transferase CaiB</fullName>
    </submittedName>
</protein>
<dbReference type="InterPro" id="IPR003673">
    <property type="entry name" value="CoA-Trfase_fam_III"/>
</dbReference>
<dbReference type="Proteomes" id="UP000198802">
    <property type="component" value="Unassembled WGS sequence"/>
</dbReference>
<dbReference type="SUPFAM" id="SSF89796">
    <property type="entry name" value="CoA-transferase family III (CaiB/BaiF)"/>
    <property type="match status" value="1"/>
</dbReference>
<dbReference type="GO" id="GO:0016740">
    <property type="term" value="F:transferase activity"/>
    <property type="evidence" value="ECO:0007669"/>
    <property type="project" value="UniProtKB-KW"/>
</dbReference>
<dbReference type="InterPro" id="IPR050509">
    <property type="entry name" value="CoA-transferase_III"/>
</dbReference>
<dbReference type="PANTHER" id="PTHR48228">
    <property type="entry name" value="SUCCINYL-COA--D-CITRAMALATE COA-TRANSFERASE"/>
    <property type="match status" value="1"/>
</dbReference>
<dbReference type="InterPro" id="IPR023606">
    <property type="entry name" value="CoA-Trfase_III_dom_1_sf"/>
</dbReference>
<evidence type="ECO:0000313" key="1">
    <source>
        <dbReference type="EMBL" id="CUU57653.1"/>
    </source>
</evidence>
<reference evidence="2" key="1">
    <citation type="submission" date="2015-11" db="EMBL/GenBank/DDBJ databases">
        <authorList>
            <person name="Varghese N."/>
        </authorList>
    </citation>
    <scope>NUCLEOTIDE SEQUENCE [LARGE SCALE GENOMIC DNA]</scope>
    <source>
        <strain evidence="2">DSM 45899</strain>
    </source>
</reference>
<proteinExistence type="predicted"/>
<evidence type="ECO:0000313" key="2">
    <source>
        <dbReference type="Proteomes" id="UP000198802"/>
    </source>
</evidence>
<accession>A0A0S4QPW4</accession>
<sequence>MPEPTSAPAPGAALPLSGVTVLDLTRLPPGGFATVLLADLGADVIRVESPKGRQFDGPIGLNRGKRSLALDLRHPRGLEVLRALAAHADVLVENERPGVLTERGFGYEHAAVETPRLVWCSITGYGQDGPYAQWSGHDLSFAAHSGLLTALNPQQPWHPELILSIPVGALMASVGILAALRERDRTGTGSQLDISLSEASTWLLSSADGIIDRGPRGVPFGPDRSVYECADDTWVAVTAAEPRTWDALCEGIGLPDLTGSLRRWEDPHAVAERLAERFRTRRAEHWVAELGPLGASVVRVNRGPDLPNDPQVAARGLLRKVGDLTVPLSPVRIRDVSGERPPGPTYAPPPVGEHTRAVLAQAGLNASLIDELHACGAVGRRS</sequence>
<name>A0A0S4QPW4_9ACTN</name>
<organism evidence="1 2">
    <name type="scientific">Parafrankia irregularis</name>
    <dbReference type="NCBI Taxonomy" id="795642"/>
    <lineage>
        <taxon>Bacteria</taxon>
        <taxon>Bacillati</taxon>
        <taxon>Actinomycetota</taxon>
        <taxon>Actinomycetes</taxon>
        <taxon>Frankiales</taxon>
        <taxon>Frankiaceae</taxon>
        <taxon>Parafrankia</taxon>
    </lineage>
</organism>
<dbReference type="AlphaFoldDB" id="A0A0S4QPW4"/>